<keyword evidence="1" id="KW-0732">Signal</keyword>
<feature type="chain" id="PRO_5003168257" evidence="1">
    <location>
        <begin position="26"/>
        <end position="975"/>
    </location>
</feature>
<name>E3EKP2_PAEPS</name>
<dbReference type="OrthoDB" id="2666777at2"/>
<proteinExistence type="predicted"/>
<dbReference type="PATRIC" id="fig|886882.15.peg.5850"/>
<keyword evidence="2" id="KW-0614">Plasmid</keyword>
<dbReference type="Proteomes" id="UP000006868">
    <property type="component" value="Plasmid pSC2"/>
</dbReference>
<dbReference type="AlphaFoldDB" id="E3EKP2"/>
<dbReference type="KEGG" id="ppm:PPSC2_27615"/>
<evidence type="ECO:0000313" key="3">
    <source>
        <dbReference type="Proteomes" id="UP000006868"/>
    </source>
</evidence>
<protein>
    <submittedName>
        <fullName evidence="2">Uncharacterized protein</fullName>
    </submittedName>
</protein>
<dbReference type="EMBL" id="CP002214">
    <property type="protein sequence ID" value="ADO59493.1"/>
    <property type="molecule type" value="Genomic_DNA"/>
</dbReference>
<accession>E3EKP2</accession>
<evidence type="ECO:0000313" key="2">
    <source>
        <dbReference type="EMBL" id="ADO59493.1"/>
    </source>
</evidence>
<feature type="signal peptide" evidence="1">
    <location>
        <begin position="1"/>
        <end position="25"/>
    </location>
</feature>
<organism evidence="2 3">
    <name type="scientific">Paenibacillus polymyxa (strain SC2)</name>
    <name type="common">Bacillus polymyxa</name>
    <dbReference type="NCBI Taxonomy" id="886882"/>
    <lineage>
        <taxon>Bacteria</taxon>
        <taxon>Bacillati</taxon>
        <taxon>Bacillota</taxon>
        <taxon>Bacilli</taxon>
        <taxon>Bacillales</taxon>
        <taxon>Paenibacillaceae</taxon>
        <taxon>Paenibacillus</taxon>
    </lineage>
</organism>
<dbReference type="HOGENOM" id="CLU_299509_0_0_9"/>
<dbReference type="RefSeq" id="WP_013385907.1">
    <property type="nucleotide sequence ID" value="NC_014628.2"/>
</dbReference>
<gene>
    <name evidence="2" type="ORF">PPSC2_27615</name>
</gene>
<sequence length="975" mass="111490">MKKFRVISALALTALIGLGLTMSFNTDTIKSNALGNVRKTIPNYTGRDPSVDPPYSFRFNPAANTPQSEYYGGSKVFYEELYRGQFLWYSKVKPMDATEADKDMMTMYENRLRVWGKNRSDWLVNKSYSLNLKTGQSEPGKQNYTPGGTTYMVSGPYAGKYLEWRYLGYAFDGSPVNNPYFPPDITPEKWEPWTKNWISEPWDQGLTAGTEYDQMNEKVQWFVDYFFPENPKFRRAWMPIEKDAADWAKKFTLQTDPTRSTGILTGFHVSNGNTYYATLLMKTPAQPNLRMVEYAVYDKETGKLVGKQTMNASDNTDMTETRKYYDQNGKETTKGIIEQGKTYVIKAKVKNMIVKGLDGKNTTYTPIRLNQKYSYDLTSHEMGQWDEEYGNSVLTTKPETTIAYGKSVDFSKQKMDGESEETWEYTVPPMVKKEIVFHADIVEGFKKKRENTWAQDDIGRLRFFIQPEDIGTPDEALLINAKGVPVEHVVPKEPYSLRFYVDKVLGEKSVGDPKDPSNPYASLQVVVSDKKTSKTITAVAKEVLTPKGKRVAIDVPNAITPQTSIIEATWQIPQKHRDNNQSMDPSNDGPHKHLWASDINISVSNFNIKPSSIILPAGKSSSNETLTFDFNILSENAENQDKDIDVVIRKDGRVIWRDTVSVPANRNYTMPMVTVPGINVREGENVFTVEVNPQPRKWIEFLSNATDPNQVYKDNVATNSIMVHKNIPAQNCQILNNQNNWTTIHYIREWHGYREYTEHGSYCVTTSDRRWTEKINYYERYKITNVFFRSKLTKDQALRDGNNGDGWVDLLNGKAGEVKAGYGFEIKYVVKYQTNTYTDSPKPWRADCSGKTVDPTHGSYVDAPNTLQVTMPFKDTSGQPVRYYATTTSESGSWDNLTQNYEMPVRKAFNLKDTREIFINETAKDGEYPVRIDTYSHFYGSYDKKPTSKYLCDYVIVKIKVNGSDKDDVKTHLTQ</sequence>
<dbReference type="NCBIfam" id="NF047340">
    <property type="entry name" value="Athe_2463_dom"/>
    <property type="match status" value="1"/>
</dbReference>
<evidence type="ECO:0000256" key="1">
    <source>
        <dbReference type="SAM" id="SignalP"/>
    </source>
</evidence>
<reference evidence="2 3" key="1">
    <citation type="journal article" date="2011" name="J. Bacteriol.">
        <title>Complete genome sequence of Paenibacillus polymyxa SC2, a strain of plant growth-promoting Rhizobacterium with broad-spectrum antimicrobial activity.</title>
        <authorList>
            <person name="Ma M."/>
            <person name="Wang C."/>
            <person name="Ding Y."/>
            <person name="Li L."/>
            <person name="Shen D."/>
            <person name="Jiang X."/>
            <person name="Guan D."/>
            <person name="Cao F."/>
            <person name="Chen H."/>
            <person name="Feng R."/>
            <person name="Wang X."/>
            <person name="Ge Y."/>
            <person name="Yao L."/>
            <person name="Bing X."/>
            <person name="Yang X."/>
            <person name="Li J."/>
            <person name="Du B."/>
        </authorList>
    </citation>
    <scope>NUCLEOTIDE SEQUENCE [LARGE SCALE GENOMIC DNA]</scope>
    <source>
        <strain evidence="2 3">SC2</strain>
        <plasmid evidence="3">pSC2</plasmid>
    </source>
</reference>
<geneLocation type="plasmid" evidence="2 3">
    <name>pSC2</name>
</geneLocation>